<evidence type="ECO:0000313" key="4">
    <source>
        <dbReference type="Proteomes" id="UP001056429"/>
    </source>
</evidence>
<dbReference type="Pfam" id="PF16403">
    <property type="entry name" value="Bact_surface_Ig-like"/>
    <property type="match status" value="1"/>
</dbReference>
<feature type="compositionally biased region" description="Basic and acidic residues" evidence="1">
    <location>
        <begin position="1259"/>
        <end position="1290"/>
    </location>
</feature>
<dbReference type="EMBL" id="JAGSOJ010000001">
    <property type="protein sequence ID" value="MCM1988490.1"/>
    <property type="molecule type" value="Genomic_DNA"/>
</dbReference>
<protein>
    <submittedName>
        <fullName evidence="3">DUF5011 domain-containing protein</fullName>
    </submittedName>
</protein>
<feature type="region of interest" description="Disordered" evidence="1">
    <location>
        <begin position="1259"/>
        <end position="1415"/>
    </location>
</feature>
<evidence type="ECO:0000259" key="2">
    <source>
        <dbReference type="Pfam" id="PF16403"/>
    </source>
</evidence>
<dbReference type="InterPro" id="IPR013783">
    <property type="entry name" value="Ig-like_fold"/>
</dbReference>
<feature type="domain" description="Pesticidal crystal protein Cry22Aa Ig-like" evidence="2">
    <location>
        <begin position="1914"/>
        <end position="1974"/>
    </location>
</feature>
<evidence type="ECO:0000256" key="1">
    <source>
        <dbReference type="SAM" id="MobiDB-lite"/>
    </source>
</evidence>
<organism evidence="3 4">
    <name type="scientific">Oceanirhabdus seepicola</name>
    <dbReference type="NCBI Taxonomy" id="2828781"/>
    <lineage>
        <taxon>Bacteria</taxon>
        <taxon>Bacillati</taxon>
        <taxon>Bacillota</taxon>
        <taxon>Clostridia</taxon>
        <taxon>Eubacteriales</taxon>
        <taxon>Clostridiaceae</taxon>
        <taxon>Oceanirhabdus</taxon>
    </lineage>
</organism>
<sequence>MKKRRFFAVMILAMFIFQLMPFQEFTGFFGNQIIIHASPISGMEDRNFINIVKKTSLVPAEAVGEFSADTFLGFYSNSNGDRPKRGWRLVGRFDFGSLESDIADLAKKGDLQFRVGAEGWVDGNDTVYCYAKSLVVKDGKPLLVEERKDFESSKGMNFTYDSGWRSYYSNSLYNEIEFYADHDRRNYSQITKMKLKFQDVGSPGLQNIEVSGGKYGIGKSIDIKMRFDEPVRVDTNTEIPMNADTREKAKYHEGNGTKVITFRYVVQKNDVVKGNSLNISGQLSSHLSKLVQDLSGNKLDINDWKSEYDINYNYDSTCSHYYNELETKSVQLDGIRPEVTNVTTSITSQKQVEDKKYMKAGDALTITVTTDDIVFGTNGFINLNNGKRATYKSGSGTKTITYEYIVQAGDNNTNHLSYSGFVNNLDIKDDYGNHVAVQNGINVSLSYNDNAICVDTTKPRVNFLPNGNTTYEKAQTAKIQVVETGSGLKGDLLKAIWTDSNQYPTNWDSAQVLPYSNPEVSYANDTGDWYVHVAMEDRAGNKSGAITSPAFKLDNKVPEFQIQPNGNEKYLGTLTPNGIITDEHSGVNDSTAEYQWQHESQSDIMDNMWKKFTNRKGVRTPEDPQHGKYILHLRGEDIAGNKSQGKSDKPFHLDKLGPVISMVEDENMDSKRKHVVRILANDEHSEMKRMAYYWSKSPVARPSSDTKWVDTDYYEVLIKSKDWPEKMGGIWHLHVLAVDEWDNETTEYMSFKIDNAAPDIDFKYPVVITSVVKEGEVKVDVKDDNDITGMFYQWTQSETAPDTNDANWRTFNSGDILKKSNVNGEWYLHIKAKDYFNNEVIVASRRIDVDNTKPNTENYHITSNYHFNKPVANVEIKTNDYEKVKFYIKDTDDKVVKHGTMASDTVNVLFNLPNTEGEYKYYFSFEDELGNMSDKVEKTFTYDATPPEAKLGFSESNLTKNDVIVSLSDVSDNFTSSDIIETPKGNKKVFRENGRYTFRVVDKAGNEKDITANVDWIDKLAPNVEIVPVIENAENLMLRTASPIIATNNNKAEVIVTDNVTRAEDIIIYYQWGQDTNRPSSEDENWVLTTNNAILTNLDSHEGISYLYIKAIDGVGNEYIARSSEFIVDNSVPIPEITYSTSDKTANGIIAKITFDELGVRIIKPESGLNYHEFKENGSFTFEFEDSAGNRGAAKATVENIDPSLPKAEVSFSTKELTNENVQITISTEKLPGYYLEEFKFDNGMNERLISKFEEIEVKTSSEKELAPNEEEKTSSEKELAPNEEEKISSEEELAPNEEEKISSEEELAPSEEEKTSSEEELAPSEEEKTSSEKELAPNEEEKISSEEELAPSEEEKTSSEEELAPSEEEKTSSEEKLAPSEEEKTSSEKELTPSEEEKTSSEEAATNTEFNEINGESIGNSKKIIKAIYEVSNNGKISFLLRDDDDTTEDQPVTVEINNIVKAIEGATIKYSTTAWTKGPVIAKLIINDLISVEITNNDGKDKYKFTENGDFEFTFKDAVGNQSTATARVRNIDKEAPTATADYSETEKTKENVTVTITPEDNSKEEVTILNNNGSNTYTFIENGSFTFKLRDKAGNESDYRVEVNNIDTEKPKAFITYNPTEYTKDDVVATINFTDIIQEPVTITNNQGKKEYTFTENGIFTFNFVDGAGNQGNLTAIVDWIDKTAPVGAVQPSETKPTKNDVLLTLITEEGTRILNNEGKNTILATNNGIYTFKIADKLGNHVDITYEVTNIDRQAPNAKVYYNTKELTNKDVIATVSADEPIEVLYGGSKDYIFKDNGEFTFKVVDLAGNEAEAHAKVSNIDKRAPIITVSYSTKELTKEAVKVTISGDEELNILNNNGSNSFSFTKNGYYGFVVEDLAGNRVRTNAQVKNIDFIAPTIEFENPYLIYLLGEEPNMNDFIAYDDKDGLLTSKVSIDTNKLDMDKAGDYEVIYRVSDTAGNETEKRRSIKVLSPTELLVYVNGQINEKNEYIIDDSKIELKMFGVIENYEIRHKSGGELLRSGDMKIGCDSIEGQDNLRVIYYESNEIGWQTFYIQDQNRRTSKINVFFLRSK</sequence>
<keyword evidence="4" id="KW-1185">Reference proteome</keyword>
<name>A0A9J6NVK0_9CLOT</name>
<dbReference type="RefSeq" id="WP_250857355.1">
    <property type="nucleotide sequence ID" value="NZ_JAGSOJ010000001.1"/>
</dbReference>
<gene>
    <name evidence="3" type="ORF">KDK92_01975</name>
</gene>
<accession>A0A9J6NVK0</accession>
<reference evidence="3" key="1">
    <citation type="journal article" date="2021" name="mSystems">
        <title>Bacteria and Archaea Synergistically Convert Glycine Betaine to Biogenic Methane in the Formosa Cold Seep of the South China Sea.</title>
        <authorList>
            <person name="Li L."/>
            <person name="Zhang W."/>
            <person name="Zhang S."/>
            <person name="Song L."/>
            <person name="Sun Q."/>
            <person name="Zhang H."/>
            <person name="Xiang H."/>
            <person name="Dong X."/>
        </authorList>
    </citation>
    <scope>NUCLEOTIDE SEQUENCE</scope>
    <source>
        <strain evidence="3">ZWT</strain>
    </source>
</reference>
<feature type="compositionally biased region" description="Basic and acidic residues" evidence="1">
    <location>
        <begin position="1326"/>
        <end position="1346"/>
    </location>
</feature>
<evidence type="ECO:0000313" key="3">
    <source>
        <dbReference type="EMBL" id="MCM1988490.1"/>
    </source>
</evidence>
<feature type="compositionally biased region" description="Basic and acidic residues" evidence="1">
    <location>
        <begin position="1368"/>
        <end position="1402"/>
    </location>
</feature>
<dbReference type="InterPro" id="IPR032179">
    <property type="entry name" value="Cry22Aa_Ig-like"/>
</dbReference>
<dbReference type="Proteomes" id="UP001056429">
    <property type="component" value="Unassembled WGS sequence"/>
</dbReference>
<proteinExistence type="predicted"/>
<dbReference type="Gene3D" id="2.60.40.10">
    <property type="entry name" value="Immunoglobulins"/>
    <property type="match status" value="1"/>
</dbReference>
<reference evidence="3" key="2">
    <citation type="submission" date="2021-04" db="EMBL/GenBank/DDBJ databases">
        <authorList>
            <person name="Dong X."/>
        </authorList>
    </citation>
    <scope>NUCLEOTIDE SEQUENCE</scope>
    <source>
        <strain evidence="3">ZWT</strain>
    </source>
</reference>
<comment type="caution">
    <text evidence="3">The sequence shown here is derived from an EMBL/GenBank/DDBJ whole genome shotgun (WGS) entry which is preliminary data.</text>
</comment>